<dbReference type="RefSeq" id="WP_209512975.1">
    <property type="nucleotide sequence ID" value="NZ_JAGGKS010000011.1"/>
</dbReference>
<dbReference type="Proteomes" id="UP001519342">
    <property type="component" value="Unassembled WGS sequence"/>
</dbReference>
<evidence type="ECO:0000256" key="1">
    <source>
        <dbReference type="ARBA" id="ARBA00022516"/>
    </source>
</evidence>
<organism evidence="10 11">
    <name type="scientific">Sedimentibacter acidaminivorans</name>
    <dbReference type="NCBI Taxonomy" id="913099"/>
    <lineage>
        <taxon>Bacteria</taxon>
        <taxon>Bacillati</taxon>
        <taxon>Bacillota</taxon>
        <taxon>Tissierellia</taxon>
        <taxon>Sedimentibacter</taxon>
    </lineage>
</organism>
<dbReference type="EMBL" id="JAGGKS010000011">
    <property type="protein sequence ID" value="MBP1927266.1"/>
    <property type="molecule type" value="Genomic_DNA"/>
</dbReference>
<dbReference type="Gene3D" id="3.90.470.20">
    <property type="entry name" value="4'-phosphopantetheinyl transferase domain"/>
    <property type="match status" value="1"/>
</dbReference>
<dbReference type="SUPFAM" id="SSF56214">
    <property type="entry name" value="4'-phosphopantetheinyl transferase"/>
    <property type="match status" value="1"/>
</dbReference>
<name>A0ABS4GHT8_9FIRM</name>
<keyword evidence="7 8" id="KW-0275">Fatty acid biosynthesis</keyword>
<dbReference type="InterPro" id="IPR004568">
    <property type="entry name" value="Ppantetheine-prot_Trfase_dom"/>
</dbReference>
<dbReference type="InterPro" id="IPR037143">
    <property type="entry name" value="4-PPantetheinyl_Trfase_dom_sf"/>
</dbReference>
<comment type="caution">
    <text evidence="10">The sequence shown here is derived from an EMBL/GenBank/DDBJ whole genome shotgun (WGS) entry which is preliminary data.</text>
</comment>
<keyword evidence="6 8" id="KW-0443">Lipid metabolism</keyword>
<evidence type="ECO:0000256" key="7">
    <source>
        <dbReference type="ARBA" id="ARBA00023160"/>
    </source>
</evidence>
<comment type="similarity">
    <text evidence="8">Belongs to the P-Pant transferase superfamily. AcpS family.</text>
</comment>
<comment type="cofactor">
    <cofactor evidence="8">
        <name>Mg(2+)</name>
        <dbReference type="ChEBI" id="CHEBI:18420"/>
    </cofactor>
</comment>
<comment type="subcellular location">
    <subcellularLocation>
        <location evidence="8">Cytoplasm</location>
    </subcellularLocation>
</comment>
<evidence type="ECO:0000256" key="2">
    <source>
        <dbReference type="ARBA" id="ARBA00022679"/>
    </source>
</evidence>
<dbReference type="Pfam" id="PF01648">
    <property type="entry name" value="ACPS"/>
    <property type="match status" value="1"/>
</dbReference>
<sequence>MIKGNGIDVIEVERIKKNIENLVFLKKIYTEKELEYIKLRKFNPQTAAGIFAAKEAVSKSLGTGFSTFGPLDIEISKNEMGKPMVTLSNNALGIAKDNKITNIQLSITHIKDYAIASCIAEGDK</sequence>
<dbReference type="InterPro" id="IPR002582">
    <property type="entry name" value="ACPS"/>
</dbReference>
<gene>
    <name evidence="8" type="primary">acpS</name>
    <name evidence="10" type="ORF">J2Z76_003163</name>
</gene>
<keyword evidence="4 8" id="KW-0276">Fatty acid metabolism</keyword>
<keyword evidence="3 8" id="KW-0479">Metal-binding</keyword>
<feature type="binding site" evidence="8">
    <location>
        <position position="55"/>
    </location>
    <ligand>
        <name>Mg(2+)</name>
        <dbReference type="ChEBI" id="CHEBI:18420"/>
    </ligand>
</feature>
<dbReference type="NCBIfam" id="TIGR00556">
    <property type="entry name" value="pantethn_trn"/>
    <property type="match status" value="1"/>
</dbReference>
<reference evidence="10 11" key="1">
    <citation type="submission" date="2021-03" db="EMBL/GenBank/DDBJ databases">
        <title>Genomic Encyclopedia of Type Strains, Phase IV (KMG-IV): sequencing the most valuable type-strain genomes for metagenomic binning, comparative biology and taxonomic classification.</title>
        <authorList>
            <person name="Goeker M."/>
        </authorList>
    </citation>
    <scope>NUCLEOTIDE SEQUENCE [LARGE SCALE GENOMIC DNA]</scope>
    <source>
        <strain evidence="10 11">DSM 24004</strain>
    </source>
</reference>
<comment type="function">
    <text evidence="8">Transfers the 4'-phosphopantetheine moiety from coenzyme A to a Ser of acyl-carrier-protein.</text>
</comment>
<dbReference type="EC" id="2.7.8.7" evidence="8"/>
<keyword evidence="8" id="KW-0963">Cytoplasm</keyword>
<evidence type="ECO:0000259" key="9">
    <source>
        <dbReference type="Pfam" id="PF01648"/>
    </source>
</evidence>
<feature type="domain" description="4'-phosphopantetheinyl transferase" evidence="9">
    <location>
        <begin position="6"/>
        <end position="117"/>
    </location>
</feature>
<feature type="binding site" evidence="8">
    <location>
        <position position="8"/>
    </location>
    <ligand>
        <name>Mg(2+)</name>
        <dbReference type="ChEBI" id="CHEBI:18420"/>
    </ligand>
</feature>
<evidence type="ECO:0000313" key="11">
    <source>
        <dbReference type="Proteomes" id="UP001519342"/>
    </source>
</evidence>
<evidence type="ECO:0000256" key="4">
    <source>
        <dbReference type="ARBA" id="ARBA00022832"/>
    </source>
</evidence>
<proteinExistence type="inferred from homology"/>
<protein>
    <recommendedName>
        <fullName evidence="8">Holo-[acyl-carrier-protein] synthase</fullName>
        <shortName evidence="8">Holo-ACP synthase</shortName>
        <ecNumber evidence="8">2.7.8.7</ecNumber>
    </recommendedName>
    <alternativeName>
        <fullName evidence="8">4'-phosphopantetheinyl transferase AcpS</fullName>
    </alternativeName>
</protein>
<keyword evidence="5 8" id="KW-0460">Magnesium</keyword>
<keyword evidence="2 8" id="KW-0808">Transferase</keyword>
<evidence type="ECO:0000256" key="3">
    <source>
        <dbReference type="ARBA" id="ARBA00022723"/>
    </source>
</evidence>
<evidence type="ECO:0000256" key="8">
    <source>
        <dbReference type="HAMAP-Rule" id="MF_00101"/>
    </source>
</evidence>
<comment type="catalytic activity">
    <reaction evidence="8">
        <text>apo-[ACP] + CoA = holo-[ACP] + adenosine 3',5'-bisphosphate + H(+)</text>
        <dbReference type="Rhea" id="RHEA:12068"/>
        <dbReference type="Rhea" id="RHEA-COMP:9685"/>
        <dbReference type="Rhea" id="RHEA-COMP:9690"/>
        <dbReference type="ChEBI" id="CHEBI:15378"/>
        <dbReference type="ChEBI" id="CHEBI:29999"/>
        <dbReference type="ChEBI" id="CHEBI:57287"/>
        <dbReference type="ChEBI" id="CHEBI:58343"/>
        <dbReference type="ChEBI" id="CHEBI:64479"/>
        <dbReference type="EC" id="2.7.8.7"/>
    </reaction>
</comment>
<dbReference type="InterPro" id="IPR008278">
    <property type="entry name" value="4-PPantetheinyl_Trfase_dom"/>
</dbReference>
<evidence type="ECO:0000256" key="5">
    <source>
        <dbReference type="ARBA" id="ARBA00022842"/>
    </source>
</evidence>
<accession>A0ABS4GHT8</accession>
<dbReference type="HAMAP" id="MF_00101">
    <property type="entry name" value="AcpS"/>
    <property type="match status" value="1"/>
</dbReference>
<dbReference type="NCBIfam" id="TIGR00516">
    <property type="entry name" value="acpS"/>
    <property type="match status" value="1"/>
</dbReference>
<keyword evidence="11" id="KW-1185">Reference proteome</keyword>
<keyword evidence="1 8" id="KW-0444">Lipid biosynthesis</keyword>
<evidence type="ECO:0000313" key="10">
    <source>
        <dbReference type="EMBL" id="MBP1927266.1"/>
    </source>
</evidence>
<evidence type="ECO:0000256" key="6">
    <source>
        <dbReference type="ARBA" id="ARBA00023098"/>
    </source>
</evidence>